<dbReference type="PANTHER" id="PTHR11347">
    <property type="entry name" value="CYCLIC NUCLEOTIDE PHOSPHODIESTERASE"/>
    <property type="match status" value="1"/>
</dbReference>
<keyword evidence="2" id="KW-0378">Hydrolase</keyword>
<dbReference type="Gene3D" id="1.10.1300.10">
    <property type="entry name" value="3'5'-cyclic nucleotide phosphodiesterase, catalytic domain"/>
    <property type="match status" value="1"/>
</dbReference>
<feature type="binding site" evidence="5">
    <location>
        <position position="100"/>
    </location>
    <ligand>
        <name>Zn(2+)</name>
        <dbReference type="ChEBI" id="CHEBI:29105"/>
        <label>1</label>
    </ligand>
</feature>
<feature type="binding site" evidence="5">
    <location>
        <position position="101"/>
    </location>
    <ligand>
        <name>Zn(2+)</name>
        <dbReference type="ChEBI" id="CHEBI:29105"/>
        <label>2</label>
    </ligand>
</feature>
<accession>A0AAV2B7I1</accession>
<evidence type="ECO:0000256" key="4">
    <source>
        <dbReference type="PIRSR" id="PIRSR623088-2"/>
    </source>
</evidence>
<feature type="binding site" evidence="4">
    <location>
        <begin position="62"/>
        <end position="66"/>
    </location>
    <ligand>
        <name>AMP</name>
        <dbReference type="ChEBI" id="CHEBI:456215"/>
    </ligand>
</feature>
<feature type="domain" description="PDEase" evidence="6">
    <location>
        <begin position="1"/>
        <end position="302"/>
    </location>
</feature>
<evidence type="ECO:0000256" key="1">
    <source>
        <dbReference type="ARBA" id="ARBA00022723"/>
    </source>
</evidence>
<feature type="binding site" evidence="5">
    <location>
        <position position="210"/>
    </location>
    <ligand>
        <name>Zn(2+)</name>
        <dbReference type="ChEBI" id="CHEBI:29105"/>
        <label>1</label>
    </ligand>
</feature>
<evidence type="ECO:0000256" key="5">
    <source>
        <dbReference type="PIRSR" id="PIRSR623088-3"/>
    </source>
</evidence>
<evidence type="ECO:0000256" key="2">
    <source>
        <dbReference type="ARBA" id="ARBA00022801"/>
    </source>
</evidence>
<organism evidence="7 8">
    <name type="scientific">Larinioides sclopetarius</name>
    <dbReference type="NCBI Taxonomy" id="280406"/>
    <lineage>
        <taxon>Eukaryota</taxon>
        <taxon>Metazoa</taxon>
        <taxon>Ecdysozoa</taxon>
        <taxon>Arthropoda</taxon>
        <taxon>Chelicerata</taxon>
        <taxon>Arachnida</taxon>
        <taxon>Araneae</taxon>
        <taxon>Araneomorphae</taxon>
        <taxon>Entelegynae</taxon>
        <taxon>Araneoidea</taxon>
        <taxon>Araneidae</taxon>
        <taxon>Larinioides</taxon>
    </lineage>
</organism>
<sequence>MDRKCRELESPLFPYTEIQHEDINKVFILMCRDLFGKYGFPMTELCYFLTCLKANYHHVEYHNYSHALSHAQSMYWILKKTPGVFTELEMKALMIASIAHDVGHPGLNETYLKKVRCTLAIMHNDPILEEYHVQTLFLILQDIRCNIFFDLESDDYKQVLDDIKMAILATNLQKYKGQCEKMRHIVETGVDFRKKHVRNSLKALMMMACDLCSSWKRWDEHKNIIWSIYKEYFNQGDKEASFGITTPEHMLRTNAESIPKYQTSFLENVVMPILQLLTRIFPQLKEVLKTTHDNLECWKTYH</sequence>
<keyword evidence="8" id="KW-1185">Reference proteome</keyword>
<gene>
    <name evidence="7" type="ORF">LARSCL_LOCUS17528</name>
</gene>
<dbReference type="InterPro" id="IPR002073">
    <property type="entry name" value="PDEase_catalytic_dom"/>
</dbReference>
<dbReference type="InterPro" id="IPR003607">
    <property type="entry name" value="HD/PDEase_dom"/>
</dbReference>
<feature type="binding site" evidence="4">
    <location>
        <position position="262"/>
    </location>
    <ligand>
        <name>AMP</name>
        <dbReference type="ChEBI" id="CHEBI:456215"/>
    </ligand>
</feature>
<evidence type="ECO:0000256" key="3">
    <source>
        <dbReference type="PIRSR" id="PIRSR623088-1"/>
    </source>
</evidence>
<dbReference type="Pfam" id="PF00233">
    <property type="entry name" value="PDEase_I"/>
    <property type="match status" value="1"/>
</dbReference>
<feature type="binding site" evidence="5">
    <location>
        <position position="66"/>
    </location>
    <ligand>
        <name>Zn(2+)</name>
        <dbReference type="ChEBI" id="CHEBI:29105"/>
        <label>1</label>
    </ligand>
</feature>
<feature type="binding site" evidence="4">
    <location>
        <position position="210"/>
    </location>
    <ligand>
        <name>AMP</name>
        <dbReference type="ChEBI" id="CHEBI:456215"/>
    </ligand>
</feature>
<dbReference type="CDD" id="cd00077">
    <property type="entry name" value="HDc"/>
    <property type="match status" value="1"/>
</dbReference>
<evidence type="ECO:0000313" key="8">
    <source>
        <dbReference type="Proteomes" id="UP001497382"/>
    </source>
</evidence>
<feature type="active site" description="Proton donor" evidence="3">
    <location>
        <position position="62"/>
    </location>
</feature>
<feature type="binding site" evidence="5">
    <location>
        <position position="101"/>
    </location>
    <ligand>
        <name>Zn(2+)</name>
        <dbReference type="ChEBI" id="CHEBI:29105"/>
        <label>1</label>
    </ligand>
</feature>
<dbReference type="GO" id="GO:0004114">
    <property type="term" value="F:3',5'-cyclic-nucleotide phosphodiesterase activity"/>
    <property type="evidence" value="ECO:0007669"/>
    <property type="project" value="InterPro"/>
</dbReference>
<evidence type="ECO:0000313" key="7">
    <source>
        <dbReference type="EMBL" id="CAL1292193.1"/>
    </source>
</evidence>
<feature type="binding site" evidence="4">
    <location>
        <position position="101"/>
    </location>
    <ligand>
        <name>AMP</name>
        <dbReference type="ChEBI" id="CHEBI:456215"/>
    </ligand>
</feature>
<reference evidence="7 8" key="1">
    <citation type="submission" date="2024-04" db="EMBL/GenBank/DDBJ databases">
        <authorList>
            <person name="Rising A."/>
            <person name="Reimegard J."/>
            <person name="Sonavane S."/>
            <person name="Akerstrom W."/>
            <person name="Nylinder S."/>
            <person name="Hedman E."/>
            <person name="Kallberg Y."/>
        </authorList>
    </citation>
    <scope>NUCLEOTIDE SEQUENCE [LARGE SCALE GENOMIC DNA]</scope>
</reference>
<dbReference type="Proteomes" id="UP001497382">
    <property type="component" value="Unassembled WGS sequence"/>
</dbReference>
<dbReference type="PROSITE" id="PS51845">
    <property type="entry name" value="PDEASE_I_2"/>
    <property type="match status" value="1"/>
</dbReference>
<evidence type="ECO:0000259" key="6">
    <source>
        <dbReference type="PROSITE" id="PS51845"/>
    </source>
</evidence>
<dbReference type="SUPFAM" id="SSF109604">
    <property type="entry name" value="HD-domain/PDEase-like"/>
    <property type="match status" value="1"/>
</dbReference>
<proteinExistence type="predicted"/>
<dbReference type="GO" id="GO:0046872">
    <property type="term" value="F:metal ion binding"/>
    <property type="evidence" value="ECO:0007669"/>
    <property type="project" value="UniProtKB-KW"/>
</dbReference>
<dbReference type="InterPro" id="IPR023088">
    <property type="entry name" value="PDEase"/>
</dbReference>
<protein>
    <recommendedName>
        <fullName evidence="6">PDEase domain-containing protein</fullName>
    </recommendedName>
</protein>
<dbReference type="InterPro" id="IPR036971">
    <property type="entry name" value="PDEase_catalytic_dom_sf"/>
</dbReference>
<dbReference type="EMBL" id="CAXIEN010000301">
    <property type="protein sequence ID" value="CAL1292193.1"/>
    <property type="molecule type" value="Genomic_DNA"/>
</dbReference>
<dbReference type="PRINTS" id="PR00387">
    <property type="entry name" value="PDIESTERASE1"/>
</dbReference>
<keyword evidence="1 5" id="KW-0479">Metal-binding</keyword>
<dbReference type="AlphaFoldDB" id="A0AAV2B7I1"/>
<dbReference type="GO" id="GO:0007165">
    <property type="term" value="P:signal transduction"/>
    <property type="evidence" value="ECO:0007669"/>
    <property type="project" value="InterPro"/>
</dbReference>
<comment type="caution">
    <text evidence="7">The sequence shown here is derived from an EMBL/GenBank/DDBJ whole genome shotgun (WGS) entry which is preliminary data.</text>
</comment>
<name>A0AAV2B7I1_9ARAC</name>